<dbReference type="OrthoDB" id="9788336at2"/>
<dbReference type="InterPro" id="IPR036791">
    <property type="entry name" value="Ribosomal_bL9_C_sf"/>
</dbReference>
<keyword evidence="4 7" id="KW-0689">Ribosomal protein</keyword>
<dbReference type="FunFam" id="3.40.5.10:FF:000003">
    <property type="entry name" value="50S ribosomal protein L9"/>
    <property type="match status" value="1"/>
</dbReference>
<reference evidence="9 10" key="1">
    <citation type="journal article" date="2010" name="Stand. Genomic Sci.">
        <title>Complete genome sequence of Haliangium ochraceum type strain (SMP-2).</title>
        <authorList>
            <consortium name="US DOE Joint Genome Institute (JGI-PGF)"/>
            <person name="Ivanova N."/>
            <person name="Daum C."/>
            <person name="Lang E."/>
            <person name="Abt B."/>
            <person name="Kopitz M."/>
            <person name="Saunders E."/>
            <person name="Lapidus A."/>
            <person name="Lucas S."/>
            <person name="Glavina Del Rio T."/>
            <person name="Nolan M."/>
            <person name="Tice H."/>
            <person name="Copeland A."/>
            <person name="Cheng J.F."/>
            <person name="Chen F."/>
            <person name="Bruce D."/>
            <person name="Goodwin L."/>
            <person name="Pitluck S."/>
            <person name="Mavromatis K."/>
            <person name="Pati A."/>
            <person name="Mikhailova N."/>
            <person name="Chen A."/>
            <person name="Palaniappan K."/>
            <person name="Land M."/>
            <person name="Hauser L."/>
            <person name="Chang Y.J."/>
            <person name="Jeffries C.D."/>
            <person name="Detter J.C."/>
            <person name="Brettin T."/>
            <person name="Rohde M."/>
            <person name="Goker M."/>
            <person name="Bristow J."/>
            <person name="Markowitz V."/>
            <person name="Eisen J.A."/>
            <person name="Hugenholtz P."/>
            <person name="Kyrpides N.C."/>
            <person name="Klenk H.P."/>
        </authorList>
    </citation>
    <scope>NUCLEOTIDE SEQUENCE [LARGE SCALE GENOMIC DNA]</scope>
    <source>
        <strain evidence="10">DSM 14365 / CIP 107738 / JCM 11303 / AJ 13395 / SMP-2</strain>
    </source>
</reference>
<evidence type="ECO:0000256" key="5">
    <source>
        <dbReference type="ARBA" id="ARBA00023274"/>
    </source>
</evidence>
<dbReference type="GO" id="GO:0006412">
    <property type="term" value="P:translation"/>
    <property type="evidence" value="ECO:0007669"/>
    <property type="project" value="UniProtKB-UniRule"/>
</dbReference>
<dbReference type="GO" id="GO:0019843">
    <property type="term" value="F:rRNA binding"/>
    <property type="evidence" value="ECO:0007669"/>
    <property type="project" value="UniProtKB-UniRule"/>
</dbReference>
<organism evidence="9 10">
    <name type="scientific">Haliangium ochraceum (strain DSM 14365 / JCM 11303 / SMP-2)</name>
    <dbReference type="NCBI Taxonomy" id="502025"/>
    <lineage>
        <taxon>Bacteria</taxon>
        <taxon>Pseudomonadati</taxon>
        <taxon>Myxococcota</taxon>
        <taxon>Polyangia</taxon>
        <taxon>Haliangiales</taxon>
        <taxon>Kofleriaceae</taxon>
        <taxon>Haliangium</taxon>
    </lineage>
</organism>
<dbReference type="SUPFAM" id="SSF55658">
    <property type="entry name" value="L9 N-domain-like"/>
    <property type="match status" value="1"/>
</dbReference>
<evidence type="ECO:0000256" key="2">
    <source>
        <dbReference type="ARBA" id="ARBA00022730"/>
    </source>
</evidence>
<evidence type="ECO:0000313" key="10">
    <source>
        <dbReference type="Proteomes" id="UP000001880"/>
    </source>
</evidence>
<dbReference type="HAMAP" id="MF_00503">
    <property type="entry name" value="Ribosomal_bL9"/>
    <property type="match status" value="1"/>
</dbReference>
<dbReference type="PANTHER" id="PTHR21368">
    <property type="entry name" value="50S RIBOSOMAL PROTEIN L9"/>
    <property type="match status" value="1"/>
</dbReference>
<dbReference type="PROSITE" id="PS00651">
    <property type="entry name" value="RIBOSOMAL_L9"/>
    <property type="match status" value="1"/>
</dbReference>
<feature type="domain" description="Ribosomal protein L9" evidence="8">
    <location>
        <begin position="13"/>
        <end position="40"/>
    </location>
</feature>
<dbReference type="STRING" id="502025.Hoch_4506"/>
<evidence type="ECO:0000256" key="3">
    <source>
        <dbReference type="ARBA" id="ARBA00022884"/>
    </source>
</evidence>
<dbReference type="InterPro" id="IPR020070">
    <property type="entry name" value="Ribosomal_bL9_N"/>
</dbReference>
<gene>
    <name evidence="7" type="primary">rplI</name>
    <name evidence="9" type="ordered locus">Hoch_4506</name>
</gene>
<evidence type="ECO:0000259" key="8">
    <source>
        <dbReference type="PROSITE" id="PS00651"/>
    </source>
</evidence>
<dbReference type="Pfam" id="PF03948">
    <property type="entry name" value="Ribosomal_L9_C"/>
    <property type="match status" value="1"/>
</dbReference>
<dbReference type="SUPFAM" id="SSF55653">
    <property type="entry name" value="Ribosomal protein L9 C-domain"/>
    <property type="match status" value="1"/>
</dbReference>
<evidence type="ECO:0000256" key="7">
    <source>
        <dbReference type="HAMAP-Rule" id="MF_00503"/>
    </source>
</evidence>
<dbReference type="Gene3D" id="3.10.430.100">
    <property type="entry name" value="Ribosomal protein L9, C-terminal domain"/>
    <property type="match status" value="1"/>
</dbReference>
<dbReference type="GO" id="GO:0005840">
    <property type="term" value="C:ribosome"/>
    <property type="evidence" value="ECO:0007669"/>
    <property type="project" value="UniProtKB-KW"/>
</dbReference>
<dbReference type="InterPro" id="IPR036935">
    <property type="entry name" value="Ribosomal_bL9_N_sf"/>
</dbReference>
<sequence length="149" mass="16432">MQLILTQDVAHLGQAGELVSVRAGYGRNFLLPKGMAVLATSRNVKQLEHDRRMISARVAKETAAAEQIASRLNGMTLQFERRVGDDDKMFGSVTARNIADQLEVAGLDIDHRRIALSEPVKSLGKYEVDIRLKAGVTATLKFWVVGKED</sequence>
<evidence type="ECO:0000256" key="1">
    <source>
        <dbReference type="ARBA" id="ARBA00010605"/>
    </source>
</evidence>
<keyword evidence="10" id="KW-1185">Reference proteome</keyword>
<dbReference type="GO" id="GO:0003735">
    <property type="term" value="F:structural constituent of ribosome"/>
    <property type="evidence" value="ECO:0007669"/>
    <property type="project" value="InterPro"/>
</dbReference>
<dbReference type="AlphaFoldDB" id="D0LPW2"/>
<accession>D0LPW2</accession>
<dbReference type="EMBL" id="CP001804">
    <property type="protein sequence ID" value="ACY16999.1"/>
    <property type="molecule type" value="Genomic_DNA"/>
</dbReference>
<dbReference type="HOGENOM" id="CLU_078938_3_0_7"/>
<dbReference type="Pfam" id="PF01281">
    <property type="entry name" value="Ribosomal_L9_N"/>
    <property type="match status" value="1"/>
</dbReference>
<dbReference type="KEGG" id="hoh:Hoch_4506"/>
<evidence type="ECO:0000256" key="6">
    <source>
        <dbReference type="ARBA" id="ARBA00035292"/>
    </source>
</evidence>
<dbReference type="NCBIfam" id="TIGR00158">
    <property type="entry name" value="L9"/>
    <property type="match status" value="1"/>
</dbReference>
<proteinExistence type="inferred from homology"/>
<evidence type="ECO:0000256" key="4">
    <source>
        <dbReference type="ARBA" id="ARBA00022980"/>
    </source>
</evidence>
<dbReference type="Proteomes" id="UP000001880">
    <property type="component" value="Chromosome"/>
</dbReference>
<protein>
    <recommendedName>
        <fullName evidence="6 7">Large ribosomal subunit protein bL9</fullName>
    </recommendedName>
</protein>
<keyword evidence="3 7" id="KW-0694">RNA-binding</keyword>
<dbReference type="GO" id="GO:1990904">
    <property type="term" value="C:ribonucleoprotein complex"/>
    <property type="evidence" value="ECO:0007669"/>
    <property type="project" value="UniProtKB-KW"/>
</dbReference>
<keyword evidence="2 7" id="KW-0699">rRNA-binding</keyword>
<dbReference type="Gene3D" id="3.40.5.10">
    <property type="entry name" value="Ribosomal protein L9, N-terminal domain"/>
    <property type="match status" value="1"/>
</dbReference>
<keyword evidence="5 7" id="KW-0687">Ribonucleoprotein</keyword>
<dbReference type="RefSeq" id="WP_012829597.1">
    <property type="nucleotide sequence ID" value="NC_013440.1"/>
</dbReference>
<comment type="function">
    <text evidence="7">Binds to the 23S rRNA.</text>
</comment>
<comment type="similarity">
    <text evidence="1 7">Belongs to the bacterial ribosomal protein bL9 family.</text>
</comment>
<dbReference type="InterPro" id="IPR020594">
    <property type="entry name" value="Ribosomal_bL9_bac/chp"/>
</dbReference>
<dbReference type="InterPro" id="IPR000244">
    <property type="entry name" value="Ribosomal_bL9"/>
</dbReference>
<dbReference type="InterPro" id="IPR009027">
    <property type="entry name" value="Ribosomal_bL9/RNase_H1_N"/>
</dbReference>
<dbReference type="InterPro" id="IPR020069">
    <property type="entry name" value="Ribosomal_bL9_C"/>
</dbReference>
<name>D0LPW2_HALO1</name>
<evidence type="ECO:0000313" key="9">
    <source>
        <dbReference type="EMBL" id="ACY16999.1"/>
    </source>
</evidence>
<dbReference type="eggNOG" id="COG0359">
    <property type="taxonomic scope" value="Bacteria"/>
</dbReference>